<name>A0ABW1FW91_9ACTN</name>
<dbReference type="Proteomes" id="UP001596174">
    <property type="component" value="Unassembled WGS sequence"/>
</dbReference>
<dbReference type="RefSeq" id="WP_380580503.1">
    <property type="nucleotide sequence ID" value="NZ_JBHSQJ010000019.1"/>
</dbReference>
<comment type="similarity">
    <text evidence="1">Belongs to the GPN-loop GTPase family.</text>
</comment>
<dbReference type="PANTHER" id="PTHR42708">
    <property type="entry name" value="ATP/GTP-BINDING PROTEIN-RELATED"/>
    <property type="match status" value="1"/>
</dbReference>
<gene>
    <name evidence="5" type="ORF">ACFP3V_05985</name>
</gene>
<organism evidence="5 6">
    <name type="scientific">Streptacidiphilus monticola</name>
    <dbReference type="NCBI Taxonomy" id="2161674"/>
    <lineage>
        <taxon>Bacteria</taxon>
        <taxon>Bacillati</taxon>
        <taxon>Actinomycetota</taxon>
        <taxon>Actinomycetes</taxon>
        <taxon>Kitasatosporales</taxon>
        <taxon>Streptomycetaceae</taxon>
        <taxon>Streptacidiphilus</taxon>
    </lineage>
</organism>
<proteinExistence type="inferred from homology"/>
<dbReference type="InterPro" id="IPR052705">
    <property type="entry name" value="Gliding_Motility_GTPase"/>
</dbReference>
<dbReference type="EMBL" id="JBHSQJ010000019">
    <property type="protein sequence ID" value="MFC5906764.1"/>
    <property type="molecule type" value="Genomic_DNA"/>
</dbReference>
<keyword evidence="4" id="KW-0342">GTP-binding</keyword>
<keyword evidence="6" id="KW-1185">Reference proteome</keyword>
<evidence type="ECO:0000313" key="6">
    <source>
        <dbReference type="Proteomes" id="UP001596174"/>
    </source>
</evidence>
<evidence type="ECO:0000256" key="4">
    <source>
        <dbReference type="ARBA" id="ARBA00023134"/>
    </source>
</evidence>
<evidence type="ECO:0000313" key="5">
    <source>
        <dbReference type="EMBL" id="MFC5906764.1"/>
    </source>
</evidence>
<evidence type="ECO:0000256" key="3">
    <source>
        <dbReference type="ARBA" id="ARBA00022801"/>
    </source>
</evidence>
<dbReference type="Pfam" id="PF03029">
    <property type="entry name" value="ATP_bind_1"/>
    <property type="match status" value="1"/>
</dbReference>
<sequence length="198" mass="21173">MDFASSRPTATAAAGARTTTSAKIVVAGGFGVGKTTLVGAVSEINPLRTEAVMTSASAGVDDLTHVGGKTTTTVAMDFGRITLDEDLILYLFGTPGQDRFWFMWDDLVRGAIGAVVLVDTRRLADCFPAIDYFENSGLPFIVAINAFDGNQTHTPEEVREALQLGPDTPIITTDARRRDSAKSTLITLVEHALLARLR</sequence>
<dbReference type="Gene3D" id="3.40.50.300">
    <property type="entry name" value="P-loop containing nucleotide triphosphate hydrolases"/>
    <property type="match status" value="1"/>
</dbReference>
<dbReference type="CDD" id="cd00882">
    <property type="entry name" value="Ras_like_GTPase"/>
    <property type="match status" value="1"/>
</dbReference>
<evidence type="ECO:0000256" key="2">
    <source>
        <dbReference type="ARBA" id="ARBA00022741"/>
    </source>
</evidence>
<dbReference type="InterPro" id="IPR004130">
    <property type="entry name" value="Gpn"/>
</dbReference>
<keyword evidence="3" id="KW-0378">Hydrolase</keyword>
<evidence type="ECO:0000256" key="1">
    <source>
        <dbReference type="ARBA" id="ARBA00005290"/>
    </source>
</evidence>
<dbReference type="InterPro" id="IPR027417">
    <property type="entry name" value="P-loop_NTPase"/>
</dbReference>
<comment type="caution">
    <text evidence="5">The sequence shown here is derived from an EMBL/GenBank/DDBJ whole genome shotgun (WGS) entry which is preliminary data.</text>
</comment>
<accession>A0ABW1FW91</accession>
<dbReference type="SUPFAM" id="SSF52540">
    <property type="entry name" value="P-loop containing nucleoside triphosphate hydrolases"/>
    <property type="match status" value="1"/>
</dbReference>
<protein>
    <submittedName>
        <fullName evidence="5">ATP/GTP-binding protein</fullName>
    </submittedName>
</protein>
<keyword evidence="2" id="KW-0547">Nucleotide-binding</keyword>
<dbReference type="PANTHER" id="PTHR42708:SF1">
    <property type="entry name" value="GLIDING MOTILITY PROTEIN MGLA"/>
    <property type="match status" value="1"/>
</dbReference>
<reference evidence="6" key="1">
    <citation type="journal article" date="2019" name="Int. J. Syst. Evol. Microbiol.">
        <title>The Global Catalogue of Microorganisms (GCM) 10K type strain sequencing project: providing services to taxonomists for standard genome sequencing and annotation.</title>
        <authorList>
            <consortium name="The Broad Institute Genomics Platform"/>
            <consortium name="The Broad Institute Genome Sequencing Center for Infectious Disease"/>
            <person name="Wu L."/>
            <person name="Ma J."/>
        </authorList>
    </citation>
    <scope>NUCLEOTIDE SEQUENCE [LARGE SCALE GENOMIC DNA]</scope>
    <source>
        <strain evidence="6">JCM 4816</strain>
    </source>
</reference>